<evidence type="ECO:0000259" key="1">
    <source>
        <dbReference type="Pfam" id="PF04326"/>
    </source>
</evidence>
<feature type="domain" description="Schlafen AlbA-2" evidence="1">
    <location>
        <begin position="27"/>
        <end position="155"/>
    </location>
</feature>
<dbReference type="Pfam" id="PF04326">
    <property type="entry name" value="SLFN_AlbA_2"/>
    <property type="match status" value="1"/>
</dbReference>
<evidence type="ECO:0000313" key="2">
    <source>
        <dbReference type="EMBL" id="CAB4743869.1"/>
    </source>
</evidence>
<dbReference type="Gene3D" id="3.30.950.30">
    <property type="entry name" value="Schlafen, AAA domain"/>
    <property type="match status" value="1"/>
</dbReference>
<accession>A0A6J6TC78</accession>
<protein>
    <submittedName>
        <fullName evidence="2">Unannotated protein</fullName>
    </submittedName>
</protein>
<dbReference type="PANTHER" id="PTHR30595:SF6">
    <property type="entry name" value="SCHLAFEN ALBA-2 DOMAIN-CONTAINING PROTEIN"/>
    <property type="match status" value="1"/>
</dbReference>
<dbReference type="Gene3D" id="6.10.10.130">
    <property type="match status" value="1"/>
</dbReference>
<dbReference type="AlphaFoldDB" id="A0A6J6TC78"/>
<dbReference type="InterPro" id="IPR007421">
    <property type="entry name" value="Schlafen_AlbA_2_dom"/>
</dbReference>
<proteinExistence type="predicted"/>
<dbReference type="InterPro" id="IPR036388">
    <property type="entry name" value="WH-like_DNA-bd_sf"/>
</dbReference>
<dbReference type="InterPro" id="IPR038475">
    <property type="entry name" value="RecG_C_sf"/>
</dbReference>
<reference evidence="2" key="1">
    <citation type="submission" date="2020-05" db="EMBL/GenBank/DDBJ databases">
        <authorList>
            <person name="Chiriac C."/>
            <person name="Salcher M."/>
            <person name="Ghai R."/>
            <person name="Kavagutti S V."/>
        </authorList>
    </citation>
    <scope>NUCLEOTIDE SEQUENCE</scope>
</reference>
<organism evidence="2">
    <name type="scientific">freshwater metagenome</name>
    <dbReference type="NCBI Taxonomy" id="449393"/>
    <lineage>
        <taxon>unclassified sequences</taxon>
        <taxon>metagenomes</taxon>
        <taxon>ecological metagenomes</taxon>
    </lineage>
</organism>
<dbReference type="Gene3D" id="1.10.10.10">
    <property type="entry name" value="Winged helix-like DNA-binding domain superfamily/Winged helix DNA-binding domain"/>
    <property type="match status" value="1"/>
</dbReference>
<name>A0A6J6TC78_9ZZZZ</name>
<dbReference type="Gene3D" id="3.30.565.60">
    <property type="match status" value="1"/>
</dbReference>
<gene>
    <name evidence="2" type="ORF">UFOPK2786_00930</name>
</gene>
<dbReference type="PANTHER" id="PTHR30595">
    <property type="entry name" value="GLPR-RELATED TRANSCRIPTIONAL REPRESSOR"/>
    <property type="match status" value="1"/>
</dbReference>
<dbReference type="Pfam" id="PF13749">
    <property type="entry name" value="HATPase_c_4"/>
    <property type="match status" value="1"/>
</dbReference>
<dbReference type="EMBL" id="CAEZYW010000132">
    <property type="protein sequence ID" value="CAB4743869.1"/>
    <property type="molecule type" value="Genomic_DNA"/>
</dbReference>
<dbReference type="InterPro" id="IPR038461">
    <property type="entry name" value="Schlafen_AlbA_2_dom_sf"/>
</dbReference>
<sequence length="587" mass="62950">MSAHRRRNVALAALAAVAAGTRACDAETEQVDFKEELGTRGRGGAHQSIPPTHEPAAQALAEEVGCLANSLLGGVLIIGVDDRIGGSDALVGAQSDAAWLKARVHALTSPHYTVDIEELITDGTRLLLIDVPPALEEIRAGGKLRARVGSSCEELSGDRAREFLERRRGYDWSAEPSGSRLSHATSAALASARVKYQSAKGVAPASDLELVRRLGVLIGDGSETDPELTQAGALLLTPLDPGLEQLVVLDVLSEGRPSRHSVRGPAPLLEIFDEAWAQLTGSSFPETVTVIGAGRRLMRAIPDYALREAIVNAIMHRDYRLARSSITVHAINGMHLKVRSPGGFVSGLRADRLITAPSTPRNPALASAMRVLGLAEREGVGIDIMYEQMLRAGHPAPSITESGGEVVVTLLGGRPDVELLAYFDELAARDQSLDGVRTAMAITELFSATPLRSERLASIAQCTRVEAEQTLIALEAAGELRRLVRSGRAYTLADPTRERFHSRLRYTPRRALDQHSDLVRAFLDSHPQIGREDAASLLGVVENSASRILAELTRQGVIEPVSNARGPRVRYRLVATSTSTHAPNGVD</sequence>